<evidence type="ECO:0000313" key="6">
    <source>
        <dbReference type="EMBL" id="AIC84205.1"/>
    </source>
</evidence>
<evidence type="ECO:0000313" key="7">
    <source>
        <dbReference type="Proteomes" id="UP000165125"/>
    </source>
</evidence>
<evidence type="ECO:0000256" key="4">
    <source>
        <dbReference type="SAM" id="MobiDB-lite"/>
    </source>
</evidence>
<evidence type="ECO:0000256" key="1">
    <source>
        <dbReference type="ARBA" id="ARBA00020572"/>
    </source>
</evidence>
<protein>
    <recommendedName>
        <fullName evidence="1">Phosphoprotein</fullName>
    </recommendedName>
</protein>
<dbReference type="Gene3D" id="1.20.5.300">
    <property type="match status" value="1"/>
</dbReference>
<dbReference type="Pfam" id="PF03210">
    <property type="entry name" value="Paramyx_P_V_C"/>
    <property type="match status" value="1"/>
</dbReference>
<dbReference type="InterPro" id="IPR004897">
    <property type="entry name" value="P/V_Pprotein_paramyxoviral"/>
</dbReference>
<keyword evidence="3" id="KW-0693">Viral RNA replication</keyword>
<evidence type="ECO:0000256" key="3">
    <source>
        <dbReference type="ARBA" id="ARBA00022953"/>
    </source>
</evidence>
<feature type="domain" description="Phosphoprotein P soyouz module" evidence="5">
    <location>
        <begin position="1"/>
        <end position="57"/>
    </location>
</feature>
<feature type="compositionally biased region" description="Polar residues" evidence="4">
    <location>
        <begin position="90"/>
        <end position="112"/>
    </location>
</feature>
<evidence type="ECO:0000256" key="2">
    <source>
        <dbReference type="ARBA" id="ARBA00022553"/>
    </source>
</evidence>
<feature type="compositionally biased region" description="Polar residues" evidence="4">
    <location>
        <begin position="193"/>
        <end position="216"/>
    </location>
</feature>
<reference evidence="6 7" key="1">
    <citation type="submission" date="2014-03" db="EMBL/GenBank/DDBJ databases">
        <authorList>
            <person name="Zhao S."/>
            <person name="Zhang T."/>
            <person name="Han Z."/>
            <person name="Shao Y."/>
            <person name="Liu S."/>
        </authorList>
    </citation>
    <scope>NUCLEOTIDE SEQUENCE [LARGE SCALE GENOMIC DNA]</scope>
    <source>
        <strain evidence="6">Pf/CH/LHLJ/131047</strain>
    </source>
</reference>
<dbReference type="EMBL" id="KJ607171">
    <property type="protein sequence ID" value="AIC84205.1"/>
    <property type="molecule type" value="Viral_cRNA"/>
</dbReference>
<gene>
    <name evidence="6" type="primary">P</name>
</gene>
<organism evidence="6 7">
    <name type="scientific">Avian paramyxovirus 1</name>
    <name type="common">NDV</name>
    <name type="synonym">Avian orthoavulavirus 1</name>
    <dbReference type="NCBI Taxonomy" id="2560319"/>
    <lineage>
        <taxon>Viruses</taxon>
        <taxon>Riboviria</taxon>
        <taxon>Orthornavirae</taxon>
        <taxon>Negarnaviricota</taxon>
        <taxon>Haploviricotina</taxon>
        <taxon>Monjiviricetes</taxon>
        <taxon>Mononegavirales</taxon>
        <taxon>Paramyxoviridae</taxon>
        <taxon>Avulavirinae</taxon>
        <taxon>Orthoavulavirus</taxon>
        <taxon>Orthoavulavirus javaense</taxon>
    </lineage>
</organism>
<keyword evidence="2" id="KW-0597">Phosphoprotein</keyword>
<feature type="region of interest" description="Disordered" evidence="4">
    <location>
        <begin position="33"/>
        <end position="112"/>
    </location>
</feature>
<dbReference type="Proteomes" id="UP000165125">
    <property type="component" value="Genome"/>
</dbReference>
<feature type="compositionally biased region" description="Polar residues" evidence="4">
    <location>
        <begin position="152"/>
        <end position="163"/>
    </location>
</feature>
<accession>A0A068BGD8</accession>
<sequence>MATFTDAEIDELFETSGTVIDSIITAQGKPVETVGRSAIPQGKTKALSLAWEKHGNTNTPAAQESAGEQDQHGQNQASNSNRATPEEGPHSSQAQAATQPQEDANESQLKTGASSSLLSMLDKLSNKSSNAKKGPPQSPPQQALHSKGSPAVEQTQHGANQGGAQRETGHQAAPSPGPPGTGVNIAFPGQRGVSPQSVGATQPAPQSGQNQGSTPASADHVQPPVDFVQAMMSMMEAISQRVSKIDYQLDLVLKQTSSIPTMRSEIQQLKTSVAVMEANLGMMKILDPGCANVSSLSDLRAVAKSHPVLIAGPGDPSPYVTQGGEIALNKLSQPVPHPSDLIKHATSGGPDIGIERDTVRALILSRPMHPSSSSKLLSKLDSAGSVEEIRKIKRLALNG</sequence>
<dbReference type="Pfam" id="PF14313">
    <property type="entry name" value="Soyouz_module"/>
    <property type="match status" value="1"/>
</dbReference>
<feature type="region of interest" description="Disordered" evidence="4">
    <location>
        <begin position="126"/>
        <end position="221"/>
    </location>
</feature>
<evidence type="ECO:0000259" key="5">
    <source>
        <dbReference type="Pfam" id="PF14313"/>
    </source>
</evidence>
<name>A0A068BGD8_NCDV</name>
<feature type="compositionally biased region" description="Polar residues" evidence="4">
    <location>
        <begin position="56"/>
        <end position="83"/>
    </location>
</feature>
<proteinExistence type="predicted"/>
<dbReference type="InterPro" id="IPR025909">
    <property type="entry name" value="Soyouz_module"/>
</dbReference>